<organism evidence="2 3">
    <name type="scientific">Sphingobium fontiphilum</name>
    <dbReference type="NCBI Taxonomy" id="944425"/>
    <lineage>
        <taxon>Bacteria</taxon>
        <taxon>Pseudomonadati</taxon>
        <taxon>Pseudomonadota</taxon>
        <taxon>Alphaproteobacteria</taxon>
        <taxon>Sphingomonadales</taxon>
        <taxon>Sphingomonadaceae</taxon>
        <taxon>Sphingobium</taxon>
    </lineage>
</organism>
<dbReference type="AlphaFoldDB" id="A0A7W6GRZ5"/>
<evidence type="ECO:0000313" key="2">
    <source>
        <dbReference type="EMBL" id="MBB3983599.1"/>
    </source>
</evidence>
<dbReference type="EMBL" id="JACIEB010000010">
    <property type="protein sequence ID" value="MBB3983599.1"/>
    <property type="molecule type" value="Genomic_DNA"/>
</dbReference>
<comment type="caution">
    <text evidence="2">The sequence shown here is derived from an EMBL/GenBank/DDBJ whole genome shotgun (WGS) entry which is preliminary data.</text>
</comment>
<gene>
    <name evidence="2" type="ORF">GGR44_003295</name>
</gene>
<dbReference type="RefSeq" id="WP_183956539.1">
    <property type="nucleotide sequence ID" value="NZ_JACIEB010000010.1"/>
</dbReference>
<keyword evidence="1" id="KW-0732">Signal</keyword>
<accession>A0A7W6GRZ5</accession>
<dbReference type="PROSITE" id="PS51257">
    <property type="entry name" value="PROKAR_LIPOPROTEIN"/>
    <property type="match status" value="1"/>
</dbReference>
<feature type="chain" id="PRO_5030861512" description="Translation initiation factor 2" evidence="1">
    <location>
        <begin position="21"/>
        <end position="176"/>
    </location>
</feature>
<dbReference type="Proteomes" id="UP000552757">
    <property type="component" value="Unassembled WGS sequence"/>
</dbReference>
<proteinExistence type="predicted"/>
<evidence type="ECO:0000256" key="1">
    <source>
        <dbReference type="SAM" id="SignalP"/>
    </source>
</evidence>
<feature type="signal peptide" evidence="1">
    <location>
        <begin position="1"/>
        <end position="20"/>
    </location>
</feature>
<sequence>MKMVFAVAAATLALGLGGCATVLNGTKTDYSAETTPGGAHILFTGGQECTTPCKLEFKRKDDIRADITLPGHKPTYVLIQSKLGGSAFGNILLGGGVGAIVDGSNGSSNRLYPRPLIVRLAPEGSSEEAVLLDKSGKVVMTVKAHNDSVRTDVAKTIGPKLAGLEDAPEGGANTPE</sequence>
<evidence type="ECO:0008006" key="4">
    <source>
        <dbReference type="Google" id="ProtNLM"/>
    </source>
</evidence>
<protein>
    <recommendedName>
        <fullName evidence="4">Translation initiation factor 2</fullName>
    </recommendedName>
</protein>
<name>A0A7W6GRZ5_9SPHN</name>
<keyword evidence="3" id="KW-1185">Reference proteome</keyword>
<reference evidence="2 3" key="1">
    <citation type="submission" date="2020-08" db="EMBL/GenBank/DDBJ databases">
        <title>Genomic Encyclopedia of Type Strains, Phase IV (KMG-IV): sequencing the most valuable type-strain genomes for metagenomic binning, comparative biology and taxonomic classification.</title>
        <authorList>
            <person name="Goeker M."/>
        </authorList>
    </citation>
    <scope>NUCLEOTIDE SEQUENCE [LARGE SCALE GENOMIC DNA]</scope>
    <source>
        <strain evidence="2 3">DSM 29348</strain>
    </source>
</reference>
<evidence type="ECO:0000313" key="3">
    <source>
        <dbReference type="Proteomes" id="UP000552757"/>
    </source>
</evidence>